<keyword evidence="3" id="KW-1185">Reference proteome</keyword>
<evidence type="ECO:0000256" key="1">
    <source>
        <dbReference type="SAM" id="MobiDB-lite"/>
    </source>
</evidence>
<sequence length="96" mass="10474">MLFLAVLTKGPSTHFSVNTFGFQGRLTLDRRASSLSAVCAGRYVPRQIVSSSPREHTATPRTRKRGPLGGAGAPRYFCRPVLFCRETPLTASAHNI</sequence>
<dbReference type="AlphaFoldDB" id="A0A4C1VZX1"/>
<proteinExistence type="predicted"/>
<gene>
    <name evidence="2" type="ORF">EVAR_31594_1</name>
</gene>
<feature type="region of interest" description="Disordered" evidence="1">
    <location>
        <begin position="50"/>
        <end position="72"/>
    </location>
</feature>
<dbReference type="Proteomes" id="UP000299102">
    <property type="component" value="Unassembled WGS sequence"/>
</dbReference>
<organism evidence="2 3">
    <name type="scientific">Eumeta variegata</name>
    <name type="common">Bagworm moth</name>
    <name type="synonym">Eumeta japonica</name>
    <dbReference type="NCBI Taxonomy" id="151549"/>
    <lineage>
        <taxon>Eukaryota</taxon>
        <taxon>Metazoa</taxon>
        <taxon>Ecdysozoa</taxon>
        <taxon>Arthropoda</taxon>
        <taxon>Hexapoda</taxon>
        <taxon>Insecta</taxon>
        <taxon>Pterygota</taxon>
        <taxon>Neoptera</taxon>
        <taxon>Endopterygota</taxon>
        <taxon>Lepidoptera</taxon>
        <taxon>Glossata</taxon>
        <taxon>Ditrysia</taxon>
        <taxon>Tineoidea</taxon>
        <taxon>Psychidae</taxon>
        <taxon>Oiketicinae</taxon>
        <taxon>Eumeta</taxon>
    </lineage>
</organism>
<accession>A0A4C1VZX1</accession>
<evidence type="ECO:0000313" key="2">
    <source>
        <dbReference type="EMBL" id="GBP44150.1"/>
    </source>
</evidence>
<dbReference type="EMBL" id="BGZK01000448">
    <property type="protein sequence ID" value="GBP44150.1"/>
    <property type="molecule type" value="Genomic_DNA"/>
</dbReference>
<name>A0A4C1VZX1_EUMVA</name>
<reference evidence="2 3" key="1">
    <citation type="journal article" date="2019" name="Commun. Biol.">
        <title>The bagworm genome reveals a unique fibroin gene that provides high tensile strength.</title>
        <authorList>
            <person name="Kono N."/>
            <person name="Nakamura H."/>
            <person name="Ohtoshi R."/>
            <person name="Tomita M."/>
            <person name="Numata K."/>
            <person name="Arakawa K."/>
        </authorList>
    </citation>
    <scope>NUCLEOTIDE SEQUENCE [LARGE SCALE GENOMIC DNA]</scope>
</reference>
<comment type="caution">
    <text evidence="2">The sequence shown here is derived from an EMBL/GenBank/DDBJ whole genome shotgun (WGS) entry which is preliminary data.</text>
</comment>
<evidence type="ECO:0000313" key="3">
    <source>
        <dbReference type="Proteomes" id="UP000299102"/>
    </source>
</evidence>
<protein>
    <submittedName>
        <fullName evidence="2">Uncharacterized protein</fullName>
    </submittedName>
</protein>